<gene>
    <name evidence="2" type="ORF">QH73_0012900</name>
</gene>
<proteinExistence type="predicted"/>
<dbReference type="Proteomes" id="UP000031532">
    <property type="component" value="Unassembled WGS sequence"/>
</dbReference>
<dbReference type="RefSeq" id="WP_039713455.1">
    <property type="nucleotide sequence ID" value="NZ_JTJC03000003.1"/>
</dbReference>
<accession>A0A9X5I4F4</accession>
<evidence type="ECO:0000313" key="3">
    <source>
        <dbReference type="Proteomes" id="UP000031532"/>
    </source>
</evidence>
<reference evidence="2 3" key="1">
    <citation type="journal article" date="2015" name="Genome Announc.">
        <title>Draft Genome Sequence of the Terrestrial Cyanobacterium Scytonema millei VB511283, Isolated from Eastern India.</title>
        <authorList>
            <person name="Sen D."/>
            <person name="Chandrababunaidu M.M."/>
            <person name="Singh D."/>
            <person name="Sanghi N."/>
            <person name="Ghorai A."/>
            <person name="Mishra G.P."/>
            <person name="Madduluri M."/>
            <person name="Adhikary S.P."/>
            <person name="Tripathy S."/>
        </authorList>
    </citation>
    <scope>NUCLEOTIDE SEQUENCE [LARGE SCALE GENOMIC DNA]</scope>
    <source>
        <strain evidence="2 3">VB511283</strain>
    </source>
</reference>
<feature type="domain" description="Chaperone protein CcmS" evidence="1">
    <location>
        <begin position="4"/>
        <end position="140"/>
    </location>
</feature>
<evidence type="ECO:0000259" key="1">
    <source>
        <dbReference type="Pfam" id="PF26619"/>
    </source>
</evidence>
<sequence length="143" mass="16144">MFSFGSPQPVGEDGQWRQQLDWFVKENQQELAALSWGLFLEKGASDDTLGIDIQPTPHFIFCPKSAIEKLNDRVNSQIQEILGFIDAHNPEKQVLILGIGNGQIKLIQFEIEPPPPVCFEHLASDVDTLLGRLEQRLSQYVQT</sequence>
<comment type="caution">
    <text evidence="2">The sequence shown here is derived from an EMBL/GenBank/DDBJ whole genome shotgun (WGS) entry which is preliminary data.</text>
</comment>
<dbReference type="OrthoDB" id="454938at2"/>
<evidence type="ECO:0000313" key="2">
    <source>
        <dbReference type="EMBL" id="NHC35548.1"/>
    </source>
</evidence>
<organism evidence="2 3">
    <name type="scientific">Scytonema millei VB511283</name>
    <dbReference type="NCBI Taxonomy" id="1245923"/>
    <lineage>
        <taxon>Bacteria</taxon>
        <taxon>Bacillati</taxon>
        <taxon>Cyanobacteriota</taxon>
        <taxon>Cyanophyceae</taxon>
        <taxon>Nostocales</taxon>
        <taxon>Scytonemataceae</taxon>
        <taxon>Scytonema</taxon>
    </lineage>
</organism>
<dbReference type="EMBL" id="JTJC03000003">
    <property type="protein sequence ID" value="NHC35548.1"/>
    <property type="molecule type" value="Genomic_DNA"/>
</dbReference>
<dbReference type="InterPro" id="IPR058587">
    <property type="entry name" value="CcmS"/>
</dbReference>
<dbReference type="AlphaFoldDB" id="A0A9X5I4F4"/>
<name>A0A9X5I4F4_9CYAN</name>
<keyword evidence="3" id="KW-1185">Reference proteome</keyword>
<protein>
    <recommendedName>
        <fullName evidence="1">Chaperone protein CcmS domain-containing protein</fullName>
    </recommendedName>
</protein>
<dbReference type="Pfam" id="PF26619">
    <property type="entry name" value="CcmS"/>
    <property type="match status" value="1"/>
</dbReference>